<dbReference type="InterPro" id="IPR050987">
    <property type="entry name" value="AtrR-like"/>
</dbReference>
<evidence type="ECO:0000256" key="1">
    <source>
        <dbReference type="ARBA" id="ARBA00023015"/>
    </source>
</evidence>
<feature type="domain" description="Xylanolytic transcriptional activator regulatory" evidence="6">
    <location>
        <begin position="303"/>
        <end position="376"/>
    </location>
</feature>
<dbReference type="SMART" id="SM00906">
    <property type="entry name" value="Fungal_trans"/>
    <property type="match status" value="1"/>
</dbReference>
<organism evidence="7 8">
    <name type="scientific">Aspergillus steynii IBT 23096</name>
    <dbReference type="NCBI Taxonomy" id="1392250"/>
    <lineage>
        <taxon>Eukaryota</taxon>
        <taxon>Fungi</taxon>
        <taxon>Dikarya</taxon>
        <taxon>Ascomycota</taxon>
        <taxon>Pezizomycotina</taxon>
        <taxon>Eurotiomycetes</taxon>
        <taxon>Eurotiomycetidae</taxon>
        <taxon>Eurotiales</taxon>
        <taxon>Aspergillaceae</taxon>
        <taxon>Aspergillus</taxon>
        <taxon>Aspergillus subgen. Circumdati</taxon>
    </lineage>
</organism>
<accession>A0A2I2GL32</accession>
<dbReference type="Proteomes" id="UP000234275">
    <property type="component" value="Unassembled WGS sequence"/>
</dbReference>
<dbReference type="GO" id="GO:0000981">
    <property type="term" value="F:DNA-binding transcription factor activity, RNA polymerase II-specific"/>
    <property type="evidence" value="ECO:0007669"/>
    <property type="project" value="InterPro"/>
</dbReference>
<evidence type="ECO:0000256" key="4">
    <source>
        <dbReference type="ARBA" id="ARBA00023242"/>
    </source>
</evidence>
<protein>
    <recommendedName>
        <fullName evidence="6">Xylanolytic transcriptional activator regulatory domain-containing protein</fullName>
    </recommendedName>
</protein>
<feature type="region of interest" description="Disordered" evidence="5">
    <location>
        <begin position="78"/>
        <end position="99"/>
    </location>
</feature>
<dbReference type="InterPro" id="IPR007219">
    <property type="entry name" value="XnlR_reg_dom"/>
</dbReference>
<proteinExistence type="predicted"/>
<evidence type="ECO:0000313" key="7">
    <source>
        <dbReference type="EMBL" id="PLB53567.1"/>
    </source>
</evidence>
<dbReference type="Gene3D" id="4.10.240.10">
    <property type="entry name" value="Zn(2)-C6 fungal-type DNA-binding domain"/>
    <property type="match status" value="1"/>
</dbReference>
<dbReference type="PANTHER" id="PTHR46910:SF5">
    <property type="entry name" value="ZN(II)2CYS6 TRANSCRIPTION FACTOR (EUROFUNG)"/>
    <property type="match status" value="1"/>
</dbReference>
<reference evidence="7 8" key="1">
    <citation type="submission" date="2016-12" db="EMBL/GenBank/DDBJ databases">
        <title>The genomes of Aspergillus section Nigri reveals drivers in fungal speciation.</title>
        <authorList>
            <consortium name="DOE Joint Genome Institute"/>
            <person name="Vesth T.C."/>
            <person name="Nybo J."/>
            <person name="Theobald S."/>
            <person name="Brandl J."/>
            <person name="Frisvad J.C."/>
            <person name="Nielsen K.F."/>
            <person name="Lyhne E.K."/>
            <person name="Kogle M.E."/>
            <person name="Kuo A."/>
            <person name="Riley R."/>
            <person name="Clum A."/>
            <person name="Nolan M."/>
            <person name="Lipzen A."/>
            <person name="Salamov A."/>
            <person name="Henrissat B."/>
            <person name="Wiebenga A."/>
            <person name="De Vries R.P."/>
            <person name="Grigoriev I.V."/>
            <person name="Mortensen U.H."/>
            <person name="Andersen M.R."/>
            <person name="Baker S.E."/>
        </authorList>
    </citation>
    <scope>NUCLEOTIDE SEQUENCE [LARGE SCALE GENOMIC DNA]</scope>
    <source>
        <strain evidence="7 8">IBT 23096</strain>
    </source>
</reference>
<dbReference type="InterPro" id="IPR036864">
    <property type="entry name" value="Zn2-C6_fun-type_DNA-bd_sf"/>
</dbReference>
<keyword evidence="1" id="KW-0805">Transcription regulation</keyword>
<dbReference type="RefSeq" id="XP_024708869.1">
    <property type="nucleotide sequence ID" value="XM_024843746.1"/>
</dbReference>
<sequence>MADSDQEETIHARKQRLSLVPRAIRCDRSYPCANCRSLGIACQRPGDSPASRPKPDRMPQLQQHIQQLEERLRVVEETLHSRTSPRAPPEPRAHSESRADTVAVYEGSSSFANQSIEATEAFQKATYSDDTANGSTLDASFRHLQDLLRPSTTFNDYRFSRNARPQPVPHMTLLPAELILAILRKVKGNEPLQPPVFLSSYVLNDVDWVERLCQKVYFPTEPVSLGELTSMHGILYIFLREFILLKNPLGDAFDLKLHVETCQNNFNLGIETYELLVVPSFENIFSLTLGGIKAQDEGNPCLCSTMFGAAARNLQMLGYHREVMYQNTHAGNAENRRRLFWTVYTFERNVSLLMGRASCLQDIEIDTRYPEVSSNPSVRPWDESFIMGIRMARLQGQIYSQLYSTAAVAIDPAGRSQHVRNLATDLHQWHSELKQIDGTQVNYPQIYQLSRKTWDILYYSSLTSTLRASSTSGFGSEITSDCFKAARLALQGHLDCMPAYDESGFLSSVEYANWVLVSSSFTPFLVIFLHAASATSWEDLELLDQVVSSLERIQSVSRACERLYQICATFARLARGLMQTHTSHFGTYTDGDDTLRFFNGAGQMSTFDPESIQGVFGTETLDYLTAAEADDMTSILGNWASGQPLAMDLFGLSE</sequence>
<dbReference type="STRING" id="1392250.A0A2I2GL32"/>
<feature type="compositionally biased region" description="Basic and acidic residues" evidence="5">
    <location>
        <begin position="89"/>
        <end position="99"/>
    </location>
</feature>
<dbReference type="VEuPathDB" id="FungiDB:P170DRAFT_349555"/>
<dbReference type="Pfam" id="PF04082">
    <property type="entry name" value="Fungal_trans"/>
    <property type="match status" value="1"/>
</dbReference>
<evidence type="ECO:0000256" key="5">
    <source>
        <dbReference type="SAM" id="MobiDB-lite"/>
    </source>
</evidence>
<dbReference type="PANTHER" id="PTHR46910">
    <property type="entry name" value="TRANSCRIPTION FACTOR PDR1"/>
    <property type="match status" value="1"/>
</dbReference>
<dbReference type="GO" id="GO:0006351">
    <property type="term" value="P:DNA-templated transcription"/>
    <property type="evidence" value="ECO:0007669"/>
    <property type="project" value="InterPro"/>
</dbReference>
<evidence type="ECO:0000259" key="6">
    <source>
        <dbReference type="SMART" id="SM00906"/>
    </source>
</evidence>
<gene>
    <name evidence="7" type="ORF">P170DRAFT_349555</name>
</gene>
<dbReference type="OrthoDB" id="103819at2759"/>
<keyword evidence="2" id="KW-0238">DNA-binding</keyword>
<comment type="caution">
    <text evidence="7">The sequence shown here is derived from an EMBL/GenBank/DDBJ whole genome shotgun (WGS) entry which is preliminary data.</text>
</comment>
<evidence type="ECO:0000256" key="2">
    <source>
        <dbReference type="ARBA" id="ARBA00023125"/>
    </source>
</evidence>
<evidence type="ECO:0000313" key="8">
    <source>
        <dbReference type="Proteomes" id="UP000234275"/>
    </source>
</evidence>
<dbReference type="GO" id="GO:0003677">
    <property type="term" value="F:DNA binding"/>
    <property type="evidence" value="ECO:0007669"/>
    <property type="project" value="UniProtKB-KW"/>
</dbReference>
<keyword evidence="8" id="KW-1185">Reference proteome</keyword>
<keyword evidence="3" id="KW-0804">Transcription</keyword>
<feature type="region of interest" description="Disordered" evidence="5">
    <location>
        <begin position="40"/>
        <end position="62"/>
    </location>
</feature>
<dbReference type="GeneID" id="36551446"/>
<dbReference type="CDD" id="cd12148">
    <property type="entry name" value="fungal_TF_MHR"/>
    <property type="match status" value="1"/>
</dbReference>
<dbReference type="AlphaFoldDB" id="A0A2I2GL32"/>
<dbReference type="GO" id="GO:0008270">
    <property type="term" value="F:zinc ion binding"/>
    <property type="evidence" value="ECO:0007669"/>
    <property type="project" value="InterPro"/>
</dbReference>
<name>A0A2I2GL32_9EURO</name>
<dbReference type="EMBL" id="MSFO01000002">
    <property type="protein sequence ID" value="PLB53567.1"/>
    <property type="molecule type" value="Genomic_DNA"/>
</dbReference>
<evidence type="ECO:0000256" key="3">
    <source>
        <dbReference type="ARBA" id="ARBA00023163"/>
    </source>
</evidence>
<keyword evidence="4" id="KW-0539">Nucleus</keyword>